<evidence type="ECO:0000313" key="2">
    <source>
        <dbReference type="EnsemblPlants" id="TuG1812G0200003150.01.T01.cds461323"/>
    </source>
</evidence>
<reference evidence="2" key="3">
    <citation type="submission" date="2022-06" db="UniProtKB">
        <authorList>
            <consortium name="EnsemblPlants"/>
        </authorList>
    </citation>
    <scope>IDENTIFICATION</scope>
</reference>
<dbReference type="AlphaFoldDB" id="A0A8R7PF13"/>
<evidence type="ECO:0000313" key="3">
    <source>
        <dbReference type="Proteomes" id="UP000015106"/>
    </source>
</evidence>
<accession>A0A8R7PF13</accession>
<sequence>MVDLVLQPELSPLPLLLHGVAQHVNHRPRRVHQLVVVVVFLTEQRVRQVLVVALLLLLLLLGGGLLHVALRHVAGRRVEHDGLVGAVVLLGGLLLARVVVLAHDGVDLVVDGADEELPVAEDAEDEEARLQGARLGAHRRRLGLDDGDDGGQHLLEECGSLGLHLDYS</sequence>
<feature type="transmembrane region" description="Helical" evidence="1">
    <location>
        <begin position="82"/>
        <end position="102"/>
    </location>
</feature>
<name>A0A8R7PF13_TRIUA</name>
<reference evidence="2" key="2">
    <citation type="submission" date="2018-03" db="EMBL/GenBank/DDBJ databases">
        <title>The Triticum urartu genome reveals the dynamic nature of wheat genome evolution.</title>
        <authorList>
            <person name="Ling H."/>
            <person name="Ma B."/>
            <person name="Shi X."/>
            <person name="Liu H."/>
            <person name="Dong L."/>
            <person name="Sun H."/>
            <person name="Cao Y."/>
            <person name="Gao Q."/>
            <person name="Zheng S."/>
            <person name="Li Y."/>
            <person name="Yu Y."/>
            <person name="Du H."/>
            <person name="Qi M."/>
            <person name="Li Y."/>
            <person name="Yu H."/>
            <person name="Cui Y."/>
            <person name="Wang N."/>
            <person name="Chen C."/>
            <person name="Wu H."/>
            <person name="Zhao Y."/>
            <person name="Zhang J."/>
            <person name="Li Y."/>
            <person name="Zhou W."/>
            <person name="Zhang B."/>
            <person name="Hu W."/>
            <person name="Eijk M."/>
            <person name="Tang J."/>
            <person name="Witsenboer H."/>
            <person name="Zhao S."/>
            <person name="Li Z."/>
            <person name="Zhang A."/>
            <person name="Wang D."/>
            <person name="Liang C."/>
        </authorList>
    </citation>
    <scope>NUCLEOTIDE SEQUENCE [LARGE SCALE GENOMIC DNA]</scope>
    <source>
        <strain evidence="2">cv. G1812</strain>
    </source>
</reference>
<evidence type="ECO:0000256" key="1">
    <source>
        <dbReference type="SAM" id="Phobius"/>
    </source>
</evidence>
<feature type="transmembrane region" description="Helical" evidence="1">
    <location>
        <begin position="49"/>
        <end position="70"/>
    </location>
</feature>
<keyword evidence="1" id="KW-0472">Membrane</keyword>
<protein>
    <submittedName>
        <fullName evidence="2">Uncharacterized protein</fullName>
    </submittedName>
</protein>
<reference evidence="3" key="1">
    <citation type="journal article" date="2013" name="Nature">
        <title>Draft genome of the wheat A-genome progenitor Triticum urartu.</title>
        <authorList>
            <person name="Ling H.Q."/>
            <person name="Zhao S."/>
            <person name="Liu D."/>
            <person name="Wang J."/>
            <person name="Sun H."/>
            <person name="Zhang C."/>
            <person name="Fan H."/>
            <person name="Li D."/>
            <person name="Dong L."/>
            <person name="Tao Y."/>
            <person name="Gao C."/>
            <person name="Wu H."/>
            <person name="Li Y."/>
            <person name="Cui Y."/>
            <person name="Guo X."/>
            <person name="Zheng S."/>
            <person name="Wang B."/>
            <person name="Yu K."/>
            <person name="Liang Q."/>
            <person name="Yang W."/>
            <person name="Lou X."/>
            <person name="Chen J."/>
            <person name="Feng M."/>
            <person name="Jian J."/>
            <person name="Zhang X."/>
            <person name="Luo G."/>
            <person name="Jiang Y."/>
            <person name="Liu J."/>
            <person name="Wang Z."/>
            <person name="Sha Y."/>
            <person name="Zhang B."/>
            <person name="Wu H."/>
            <person name="Tang D."/>
            <person name="Shen Q."/>
            <person name="Xue P."/>
            <person name="Zou S."/>
            <person name="Wang X."/>
            <person name="Liu X."/>
            <person name="Wang F."/>
            <person name="Yang Y."/>
            <person name="An X."/>
            <person name="Dong Z."/>
            <person name="Zhang K."/>
            <person name="Zhang X."/>
            <person name="Luo M.C."/>
            <person name="Dvorak J."/>
            <person name="Tong Y."/>
            <person name="Wang J."/>
            <person name="Yang H."/>
            <person name="Li Z."/>
            <person name="Wang D."/>
            <person name="Zhang A."/>
            <person name="Wang J."/>
        </authorList>
    </citation>
    <scope>NUCLEOTIDE SEQUENCE</scope>
    <source>
        <strain evidence="3">cv. G1812</strain>
    </source>
</reference>
<keyword evidence="1" id="KW-1133">Transmembrane helix</keyword>
<dbReference type="Gramene" id="TuG1812G0200003150.01.T01">
    <property type="protein sequence ID" value="TuG1812G0200003150.01.T01.cds461323"/>
    <property type="gene ID" value="TuG1812G0200003150.01"/>
</dbReference>
<organism evidence="2 3">
    <name type="scientific">Triticum urartu</name>
    <name type="common">Red wild einkorn</name>
    <name type="synonym">Crithodium urartu</name>
    <dbReference type="NCBI Taxonomy" id="4572"/>
    <lineage>
        <taxon>Eukaryota</taxon>
        <taxon>Viridiplantae</taxon>
        <taxon>Streptophyta</taxon>
        <taxon>Embryophyta</taxon>
        <taxon>Tracheophyta</taxon>
        <taxon>Spermatophyta</taxon>
        <taxon>Magnoliopsida</taxon>
        <taxon>Liliopsida</taxon>
        <taxon>Poales</taxon>
        <taxon>Poaceae</taxon>
        <taxon>BOP clade</taxon>
        <taxon>Pooideae</taxon>
        <taxon>Triticodae</taxon>
        <taxon>Triticeae</taxon>
        <taxon>Triticinae</taxon>
        <taxon>Triticum</taxon>
    </lineage>
</organism>
<dbReference type="Proteomes" id="UP000015106">
    <property type="component" value="Chromosome 2"/>
</dbReference>
<proteinExistence type="predicted"/>
<keyword evidence="3" id="KW-1185">Reference proteome</keyword>
<dbReference type="EnsemblPlants" id="TuG1812G0200003150.01.T01">
    <property type="protein sequence ID" value="TuG1812G0200003150.01.T01.cds461323"/>
    <property type="gene ID" value="TuG1812G0200003150.01"/>
</dbReference>
<keyword evidence="1" id="KW-0812">Transmembrane</keyword>